<dbReference type="STRING" id="4540.A0A3L6QHV0"/>
<proteinExistence type="predicted"/>
<dbReference type="OrthoDB" id="1741443at2759"/>
<evidence type="ECO:0000313" key="3">
    <source>
        <dbReference type="Proteomes" id="UP000275267"/>
    </source>
</evidence>
<dbReference type="AlphaFoldDB" id="A0A3L6QHV0"/>
<sequence length="160" mass="16491">MAASRTSLNIGWERSQPDFPEGGVSRHQRSALPRSVGATEEGFPDAGRGEGGRGVAAGLGVSGGGRLVARIVASGRGGGGGGEAVAIKQYRDAPLESDGASTSNACKARRRSISITPEISDDIVRAVRAMSESMRQNRLSRGQNDGSLGSSNDSQKHEGN</sequence>
<keyword evidence="3" id="KW-1185">Reference proteome</keyword>
<dbReference type="Proteomes" id="UP000275267">
    <property type="component" value="Unassembled WGS sequence"/>
</dbReference>
<name>A0A3L6QHV0_PANMI</name>
<evidence type="ECO:0000313" key="2">
    <source>
        <dbReference type="EMBL" id="RLM79809.1"/>
    </source>
</evidence>
<dbReference type="EMBL" id="PQIB02000012">
    <property type="protein sequence ID" value="RLM79809.1"/>
    <property type="molecule type" value="Genomic_DNA"/>
</dbReference>
<accession>A0A3L6QHV0</accession>
<feature type="region of interest" description="Disordered" evidence="1">
    <location>
        <begin position="1"/>
        <end position="51"/>
    </location>
</feature>
<reference evidence="3" key="1">
    <citation type="journal article" date="2019" name="Nat. Commun.">
        <title>The genome of broomcorn millet.</title>
        <authorList>
            <person name="Zou C."/>
            <person name="Miki D."/>
            <person name="Li D."/>
            <person name="Tang Q."/>
            <person name="Xiao L."/>
            <person name="Rajput S."/>
            <person name="Deng P."/>
            <person name="Jia W."/>
            <person name="Huang R."/>
            <person name="Zhang M."/>
            <person name="Sun Y."/>
            <person name="Hu J."/>
            <person name="Fu X."/>
            <person name="Schnable P.S."/>
            <person name="Li F."/>
            <person name="Zhang H."/>
            <person name="Feng B."/>
            <person name="Zhu X."/>
            <person name="Liu R."/>
            <person name="Schnable J.C."/>
            <person name="Zhu J.-K."/>
            <person name="Zhang H."/>
        </authorList>
    </citation>
    <scope>NUCLEOTIDE SEQUENCE [LARGE SCALE GENOMIC DNA]</scope>
</reference>
<comment type="caution">
    <text evidence="2">The sequence shown here is derived from an EMBL/GenBank/DDBJ whole genome shotgun (WGS) entry which is preliminary data.</text>
</comment>
<protein>
    <submittedName>
        <fullName evidence="2">Uncharacterized protein</fullName>
    </submittedName>
</protein>
<organism evidence="2 3">
    <name type="scientific">Panicum miliaceum</name>
    <name type="common">Proso millet</name>
    <name type="synonym">Broomcorn millet</name>
    <dbReference type="NCBI Taxonomy" id="4540"/>
    <lineage>
        <taxon>Eukaryota</taxon>
        <taxon>Viridiplantae</taxon>
        <taxon>Streptophyta</taxon>
        <taxon>Embryophyta</taxon>
        <taxon>Tracheophyta</taxon>
        <taxon>Spermatophyta</taxon>
        <taxon>Magnoliopsida</taxon>
        <taxon>Liliopsida</taxon>
        <taxon>Poales</taxon>
        <taxon>Poaceae</taxon>
        <taxon>PACMAD clade</taxon>
        <taxon>Panicoideae</taxon>
        <taxon>Panicodae</taxon>
        <taxon>Paniceae</taxon>
        <taxon>Panicinae</taxon>
        <taxon>Panicum</taxon>
        <taxon>Panicum sect. Panicum</taxon>
    </lineage>
</organism>
<feature type="compositionally biased region" description="Polar residues" evidence="1">
    <location>
        <begin position="133"/>
        <end position="153"/>
    </location>
</feature>
<feature type="region of interest" description="Disordered" evidence="1">
    <location>
        <begin position="130"/>
        <end position="160"/>
    </location>
</feature>
<gene>
    <name evidence="2" type="ORF">C2845_PM12G07930</name>
</gene>
<evidence type="ECO:0000256" key="1">
    <source>
        <dbReference type="SAM" id="MobiDB-lite"/>
    </source>
</evidence>